<gene>
    <name evidence="6" type="ORF">RISW2_13700</name>
</gene>
<organism evidence="6 7">
    <name type="scientific">Roseivivax isoporae LMG 25204</name>
    <dbReference type="NCBI Taxonomy" id="1449351"/>
    <lineage>
        <taxon>Bacteria</taxon>
        <taxon>Pseudomonadati</taxon>
        <taxon>Pseudomonadota</taxon>
        <taxon>Alphaproteobacteria</taxon>
        <taxon>Rhodobacterales</taxon>
        <taxon>Roseobacteraceae</taxon>
        <taxon>Roseivivax</taxon>
    </lineage>
</organism>
<dbReference type="InterPro" id="IPR002563">
    <property type="entry name" value="Flavin_Rdtase-like_dom"/>
</dbReference>
<keyword evidence="2" id="KW-0285">Flavoprotein</keyword>
<evidence type="ECO:0000256" key="3">
    <source>
        <dbReference type="ARBA" id="ARBA00022643"/>
    </source>
</evidence>
<evidence type="ECO:0000259" key="5">
    <source>
        <dbReference type="SMART" id="SM00903"/>
    </source>
</evidence>
<keyword evidence="7" id="KW-1185">Reference proteome</keyword>
<dbReference type="PANTHER" id="PTHR33798:SF5">
    <property type="entry name" value="FLAVIN REDUCTASE LIKE DOMAIN-CONTAINING PROTEIN"/>
    <property type="match status" value="1"/>
</dbReference>
<accession>X7F3K2</accession>
<dbReference type="RefSeq" id="WP_244437631.1">
    <property type="nucleotide sequence ID" value="NZ_JAME01000032.1"/>
</dbReference>
<dbReference type="PATRIC" id="fig|1449351.3.peg.3611"/>
<comment type="caution">
    <text evidence="6">The sequence shown here is derived from an EMBL/GenBank/DDBJ whole genome shotgun (WGS) entry which is preliminary data.</text>
</comment>
<dbReference type="GO" id="GO:0010181">
    <property type="term" value="F:FMN binding"/>
    <property type="evidence" value="ECO:0007669"/>
    <property type="project" value="InterPro"/>
</dbReference>
<dbReference type="PANTHER" id="PTHR33798">
    <property type="entry name" value="FLAVOPROTEIN OXYGENASE"/>
    <property type="match status" value="1"/>
</dbReference>
<name>X7F3K2_9RHOB</name>
<evidence type="ECO:0000256" key="2">
    <source>
        <dbReference type="ARBA" id="ARBA00022630"/>
    </source>
</evidence>
<dbReference type="Pfam" id="PF01613">
    <property type="entry name" value="Flavin_Reduct"/>
    <property type="match status" value="1"/>
</dbReference>
<evidence type="ECO:0000256" key="4">
    <source>
        <dbReference type="ARBA" id="ARBA00038054"/>
    </source>
</evidence>
<reference evidence="6 7" key="1">
    <citation type="submission" date="2014-01" db="EMBL/GenBank/DDBJ databases">
        <title>Roseivivax isoporae LMG 25204 Genome Sequencing.</title>
        <authorList>
            <person name="Lai Q."/>
            <person name="Li G."/>
            <person name="Shao Z."/>
        </authorList>
    </citation>
    <scope>NUCLEOTIDE SEQUENCE [LARGE SCALE GENOMIC DNA]</scope>
    <source>
        <strain evidence="6 7">LMG 25204</strain>
    </source>
</reference>
<evidence type="ECO:0000256" key="1">
    <source>
        <dbReference type="ARBA" id="ARBA00001917"/>
    </source>
</evidence>
<dbReference type="Gene3D" id="2.30.110.10">
    <property type="entry name" value="Electron Transport, Fmn-binding Protein, Chain A"/>
    <property type="match status" value="1"/>
</dbReference>
<dbReference type="SMART" id="SM00903">
    <property type="entry name" value="Flavin_Reduct"/>
    <property type="match status" value="1"/>
</dbReference>
<feature type="domain" description="Flavin reductase like" evidence="5">
    <location>
        <begin position="21"/>
        <end position="177"/>
    </location>
</feature>
<dbReference type="eggNOG" id="COG1853">
    <property type="taxonomic scope" value="Bacteria"/>
</dbReference>
<dbReference type="GO" id="GO:0016646">
    <property type="term" value="F:oxidoreductase activity, acting on the CH-NH group of donors, NAD or NADP as acceptor"/>
    <property type="evidence" value="ECO:0007669"/>
    <property type="project" value="UniProtKB-ARBA"/>
</dbReference>
<comment type="similarity">
    <text evidence="4">Belongs to the flavoredoxin family.</text>
</comment>
<dbReference type="InterPro" id="IPR012349">
    <property type="entry name" value="Split_barrel_FMN-bd"/>
</dbReference>
<proteinExistence type="inferred from homology"/>
<sequence>MTLSVDLDALDARTRYKLLTALVVPRPVAWVTTLNADGATNAAPYSFFNVFGQDPALVVLGLEHRAGSPKDTGANILRTGEFVVNIAMPEDVDAMVATAAAYPPHTSETEALGLATEPSAQVAPRRLASVPVAIECVRLAGLTFSAERELLVGRAVGIAARDGLIDPDTWRIDWGGSYPVARLFADRYARLEDIAPRSIPPVPTGPQE</sequence>
<comment type="cofactor">
    <cofactor evidence="1">
        <name>FMN</name>
        <dbReference type="ChEBI" id="CHEBI:58210"/>
    </cofactor>
</comment>
<evidence type="ECO:0000313" key="6">
    <source>
        <dbReference type="EMBL" id="ETX27477.1"/>
    </source>
</evidence>
<dbReference type="SUPFAM" id="SSF50475">
    <property type="entry name" value="FMN-binding split barrel"/>
    <property type="match status" value="1"/>
</dbReference>
<dbReference type="STRING" id="1449351.RISW2_13700"/>
<evidence type="ECO:0000313" key="7">
    <source>
        <dbReference type="Proteomes" id="UP000023430"/>
    </source>
</evidence>
<keyword evidence="3" id="KW-0288">FMN</keyword>
<dbReference type="EMBL" id="JAME01000032">
    <property type="protein sequence ID" value="ETX27477.1"/>
    <property type="molecule type" value="Genomic_DNA"/>
</dbReference>
<protein>
    <recommendedName>
        <fullName evidence="5">Flavin reductase like domain-containing protein</fullName>
    </recommendedName>
</protein>
<dbReference type="AlphaFoldDB" id="X7F3K2"/>
<dbReference type="Proteomes" id="UP000023430">
    <property type="component" value="Unassembled WGS sequence"/>
</dbReference>